<reference evidence="2 3" key="1">
    <citation type="journal article" date="2018" name="Mol. Biol. Evol.">
        <title>Analysis of the draft genome of the red seaweed Gracilariopsis chorda provides insights into genome size evolution in Rhodophyta.</title>
        <authorList>
            <person name="Lee J."/>
            <person name="Yang E.C."/>
            <person name="Graf L."/>
            <person name="Yang J.H."/>
            <person name="Qiu H."/>
            <person name="Zel Zion U."/>
            <person name="Chan C.X."/>
            <person name="Stephens T.G."/>
            <person name="Weber A.P.M."/>
            <person name="Boo G.H."/>
            <person name="Boo S.M."/>
            <person name="Kim K.M."/>
            <person name="Shin Y."/>
            <person name="Jung M."/>
            <person name="Lee S.J."/>
            <person name="Yim H.S."/>
            <person name="Lee J.H."/>
            <person name="Bhattacharya D."/>
            <person name="Yoon H.S."/>
        </authorList>
    </citation>
    <scope>NUCLEOTIDE SEQUENCE [LARGE SCALE GENOMIC DNA]</scope>
    <source>
        <strain evidence="2 3">SKKU-2015</strain>
        <tissue evidence="2">Whole body</tissue>
    </source>
</reference>
<sequence>MDARPQPGMKFEVGKPIAIQLNDGSFLRGFVHAEDKGAALLCLELIPSAKVALVSIVNIKSASPLTQIADTRKWPSNFHIDLAKLRAEERRICEKREAEFNKLGVGVSPSAQAIFDTLAKTMPCKWDGEDILILDTVRLAPPYNAKCLSGDTGVVERVKMILENEAHSIRNATDANGVKP</sequence>
<dbReference type="InterPro" id="IPR047574">
    <property type="entry name" value="AD"/>
</dbReference>
<evidence type="ECO:0000313" key="3">
    <source>
        <dbReference type="Proteomes" id="UP000247409"/>
    </source>
</evidence>
<dbReference type="Pfam" id="PF09793">
    <property type="entry name" value="AD"/>
    <property type="match status" value="1"/>
</dbReference>
<dbReference type="PROSITE" id="PS52001">
    <property type="entry name" value="AD"/>
    <property type="match status" value="1"/>
</dbReference>
<protein>
    <submittedName>
        <fullName evidence="2">Protein LSM12-like</fullName>
    </submittedName>
</protein>
<dbReference type="InterPro" id="IPR039683">
    <property type="entry name" value="Lsm12-like"/>
</dbReference>
<dbReference type="Proteomes" id="UP000247409">
    <property type="component" value="Unassembled WGS sequence"/>
</dbReference>
<dbReference type="STRING" id="448386.A0A2V3IFB2"/>
<feature type="domain" description="AD" evidence="1">
    <location>
        <begin position="78"/>
        <end position="170"/>
    </location>
</feature>
<dbReference type="PANTHER" id="PTHR13542">
    <property type="entry name" value="LSM12 HOMOLOG"/>
    <property type="match status" value="1"/>
</dbReference>
<dbReference type="EMBL" id="NBIV01000261">
    <property type="protein sequence ID" value="PXF40764.1"/>
    <property type="molecule type" value="Genomic_DNA"/>
</dbReference>
<proteinExistence type="predicted"/>
<gene>
    <name evidence="2" type="ORF">BWQ96_09526</name>
</gene>
<dbReference type="SMART" id="SM00995">
    <property type="entry name" value="AD"/>
    <property type="match status" value="1"/>
</dbReference>
<dbReference type="AlphaFoldDB" id="A0A2V3IFB2"/>
<dbReference type="OrthoDB" id="4468at2759"/>
<accession>A0A2V3IFB2</accession>
<evidence type="ECO:0000313" key="2">
    <source>
        <dbReference type="EMBL" id="PXF40764.1"/>
    </source>
</evidence>
<keyword evidence="3" id="KW-1185">Reference proteome</keyword>
<comment type="caution">
    <text evidence="2">The sequence shown here is derived from an EMBL/GenBank/DDBJ whole genome shotgun (WGS) entry which is preliminary data.</text>
</comment>
<name>A0A2V3IFB2_9FLOR</name>
<evidence type="ECO:0000259" key="1">
    <source>
        <dbReference type="PROSITE" id="PS52001"/>
    </source>
</evidence>
<organism evidence="2 3">
    <name type="scientific">Gracilariopsis chorda</name>
    <dbReference type="NCBI Taxonomy" id="448386"/>
    <lineage>
        <taxon>Eukaryota</taxon>
        <taxon>Rhodophyta</taxon>
        <taxon>Florideophyceae</taxon>
        <taxon>Rhodymeniophycidae</taxon>
        <taxon>Gracilariales</taxon>
        <taxon>Gracilariaceae</taxon>
        <taxon>Gracilariopsis</taxon>
    </lineage>
</organism>
<dbReference type="InterPro" id="IPR019181">
    <property type="entry name" value="LSM12_ABD"/>
</dbReference>